<organism evidence="2 3">
    <name type="scientific">Cytospora mali</name>
    <name type="common">Apple Valsa canker fungus</name>
    <name type="synonym">Valsa mali</name>
    <dbReference type="NCBI Taxonomy" id="578113"/>
    <lineage>
        <taxon>Eukaryota</taxon>
        <taxon>Fungi</taxon>
        <taxon>Dikarya</taxon>
        <taxon>Ascomycota</taxon>
        <taxon>Pezizomycotina</taxon>
        <taxon>Sordariomycetes</taxon>
        <taxon>Sordariomycetidae</taxon>
        <taxon>Diaporthales</taxon>
        <taxon>Cytosporaceae</taxon>
        <taxon>Cytospora</taxon>
    </lineage>
</organism>
<dbReference type="OrthoDB" id="4834638at2759"/>
<evidence type="ECO:0000313" key="3">
    <source>
        <dbReference type="Proteomes" id="UP000078576"/>
    </source>
</evidence>
<protein>
    <submittedName>
        <fullName evidence="2">Uncharacterized protein</fullName>
    </submittedName>
</protein>
<evidence type="ECO:0000256" key="1">
    <source>
        <dbReference type="SAM" id="SignalP"/>
    </source>
</evidence>
<feature type="signal peptide" evidence="1">
    <location>
        <begin position="1"/>
        <end position="18"/>
    </location>
</feature>
<dbReference type="EMBL" id="KN714722">
    <property type="protein sequence ID" value="KUI58963.1"/>
    <property type="molecule type" value="Genomic_DNA"/>
</dbReference>
<name>A0A194V501_CYTMA</name>
<reference evidence="3" key="1">
    <citation type="submission" date="2014-12" db="EMBL/GenBank/DDBJ databases">
        <title>Genome Sequence of Valsa Canker Pathogens Uncovers a Specific Adaption of Colonization on Woody Bark.</title>
        <authorList>
            <person name="Yin Z."/>
            <person name="Liu H."/>
            <person name="Gao X."/>
            <person name="Li Z."/>
            <person name="Song N."/>
            <person name="Ke X."/>
            <person name="Dai Q."/>
            <person name="Wu Y."/>
            <person name="Sun Y."/>
            <person name="Xu J.-R."/>
            <person name="Kang Z.K."/>
            <person name="Wang L."/>
            <person name="Huang L."/>
        </authorList>
    </citation>
    <scope>NUCLEOTIDE SEQUENCE [LARGE SCALE GENOMIC DNA]</scope>
    <source>
        <strain evidence="3">SXYL134</strain>
    </source>
</reference>
<keyword evidence="3" id="KW-1185">Reference proteome</keyword>
<gene>
    <name evidence="2" type="ORF">VP1G_06229</name>
</gene>
<keyword evidence="1" id="KW-0732">Signal</keyword>
<dbReference type="AlphaFoldDB" id="A0A194V501"/>
<evidence type="ECO:0000313" key="2">
    <source>
        <dbReference type="EMBL" id="KUI58963.1"/>
    </source>
</evidence>
<proteinExistence type="predicted"/>
<feature type="chain" id="PRO_5008266196" evidence="1">
    <location>
        <begin position="19"/>
        <end position="176"/>
    </location>
</feature>
<sequence length="176" mass="18074">MKFSILPIMAGLASLVSAKSTTADTSIPKSTDASAFISSIFSGQGATPTWATGKYATKLATAMYSVETSFATRSDYTSIVDAIWSAADKDANSKALASLSTSGFNWGAITTNDWYQDNVPKAYQTAVVKYDSAWDSAFSSVEAKATGSKNAAAAPRCTGMAVAGMAFGVAAVAGAI</sequence>
<dbReference type="Proteomes" id="UP000078576">
    <property type="component" value="Unassembled WGS sequence"/>
</dbReference>
<accession>A0A194V501</accession>